<evidence type="ECO:0000313" key="11">
    <source>
        <dbReference type="Proteomes" id="UP000828390"/>
    </source>
</evidence>
<protein>
    <recommendedName>
        <fullName evidence="9">SLC41A/MgtE integral membrane domain-containing protein</fullName>
    </recommendedName>
</protein>
<dbReference type="PANTHER" id="PTHR16228">
    <property type="entry name" value="DIVALENT CATION TRANSPORTER SOLUTE CARRIER FAMILY 41"/>
    <property type="match status" value="1"/>
</dbReference>
<reference evidence="10" key="1">
    <citation type="journal article" date="2019" name="bioRxiv">
        <title>The Genome of the Zebra Mussel, Dreissena polymorpha: A Resource for Invasive Species Research.</title>
        <authorList>
            <person name="McCartney M.A."/>
            <person name="Auch B."/>
            <person name="Kono T."/>
            <person name="Mallez S."/>
            <person name="Zhang Y."/>
            <person name="Obille A."/>
            <person name="Becker A."/>
            <person name="Abrahante J.E."/>
            <person name="Garbe J."/>
            <person name="Badalamenti J.P."/>
            <person name="Herman A."/>
            <person name="Mangelson H."/>
            <person name="Liachko I."/>
            <person name="Sullivan S."/>
            <person name="Sone E.D."/>
            <person name="Koren S."/>
            <person name="Silverstein K.A.T."/>
            <person name="Beckman K.B."/>
            <person name="Gohl D.M."/>
        </authorList>
    </citation>
    <scope>NUCLEOTIDE SEQUENCE</scope>
    <source>
        <strain evidence="10">Duluth1</strain>
        <tissue evidence="10">Whole animal</tissue>
    </source>
</reference>
<dbReference type="InterPro" id="IPR036739">
    <property type="entry name" value="SLC41_membr_dom_sf"/>
</dbReference>
<dbReference type="EMBL" id="JAIWYP010000005">
    <property type="protein sequence ID" value="KAH3819944.1"/>
    <property type="molecule type" value="Genomic_DNA"/>
</dbReference>
<sequence>MMFSTGCVMVGVVLLSKKVNINPDNVATPIAASLGDITTLSLLAGIGSLLFKAIGENRCGDSETMNYS</sequence>
<evidence type="ECO:0000256" key="5">
    <source>
        <dbReference type="ARBA" id="ARBA00022842"/>
    </source>
</evidence>
<dbReference type="Gene3D" id="1.10.357.20">
    <property type="entry name" value="SLC41 divalent cation transporters, integral membrane domain"/>
    <property type="match status" value="1"/>
</dbReference>
<evidence type="ECO:0000256" key="3">
    <source>
        <dbReference type="ARBA" id="ARBA00022448"/>
    </source>
</evidence>
<dbReference type="PANTHER" id="PTHR16228:SF7">
    <property type="entry name" value="SLC41A_MGTE INTEGRAL MEMBRANE DOMAIN-CONTAINING PROTEIN"/>
    <property type="match status" value="1"/>
</dbReference>
<keyword evidence="5" id="KW-0460">Magnesium</keyword>
<keyword evidence="4" id="KW-0812">Transmembrane</keyword>
<dbReference type="AlphaFoldDB" id="A0A9D4GQZ7"/>
<evidence type="ECO:0000313" key="10">
    <source>
        <dbReference type="EMBL" id="KAH3819944.1"/>
    </source>
</evidence>
<accession>A0A9D4GQZ7</accession>
<keyword evidence="6" id="KW-1133">Transmembrane helix</keyword>
<gene>
    <name evidence="10" type="ORF">DPMN_121688</name>
</gene>
<organism evidence="10 11">
    <name type="scientific">Dreissena polymorpha</name>
    <name type="common">Zebra mussel</name>
    <name type="synonym">Mytilus polymorpha</name>
    <dbReference type="NCBI Taxonomy" id="45954"/>
    <lineage>
        <taxon>Eukaryota</taxon>
        <taxon>Metazoa</taxon>
        <taxon>Spiralia</taxon>
        <taxon>Lophotrochozoa</taxon>
        <taxon>Mollusca</taxon>
        <taxon>Bivalvia</taxon>
        <taxon>Autobranchia</taxon>
        <taxon>Heteroconchia</taxon>
        <taxon>Euheterodonta</taxon>
        <taxon>Imparidentia</taxon>
        <taxon>Neoheterodontei</taxon>
        <taxon>Myida</taxon>
        <taxon>Dreissenoidea</taxon>
        <taxon>Dreissenidae</taxon>
        <taxon>Dreissena</taxon>
    </lineage>
</organism>
<dbReference type="SUPFAM" id="SSF161093">
    <property type="entry name" value="MgtE membrane domain-like"/>
    <property type="match status" value="1"/>
</dbReference>
<evidence type="ECO:0000256" key="6">
    <source>
        <dbReference type="ARBA" id="ARBA00022989"/>
    </source>
</evidence>
<dbReference type="InterPro" id="IPR006667">
    <property type="entry name" value="SLC41_membr_dom"/>
</dbReference>
<keyword evidence="3" id="KW-0813">Transport</keyword>
<evidence type="ECO:0000259" key="9">
    <source>
        <dbReference type="Pfam" id="PF01769"/>
    </source>
</evidence>
<evidence type="ECO:0000256" key="4">
    <source>
        <dbReference type="ARBA" id="ARBA00022692"/>
    </source>
</evidence>
<dbReference type="GO" id="GO:0005886">
    <property type="term" value="C:plasma membrane"/>
    <property type="evidence" value="ECO:0007669"/>
    <property type="project" value="TreeGrafter"/>
</dbReference>
<evidence type="ECO:0000256" key="1">
    <source>
        <dbReference type="ARBA" id="ARBA00004141"/>
    </source>
</evidence>
<comment type="similarity">
    <text evidence="2">Belongs to the SLC41A transporter family.</text>
</comment>
<dbReference type="Proteomes" id="UP000828390">
    <property type="component" value="Unassembled WGS sequence"/>
</dbReference>
<dbReference type="InterPro" id="IPR045349">
    <property type="entry name" value="SLC41A1-3"/>
</dbReference>
<comment type="caution">
    <text evidence="10">The sequence shown here is derived from an EMBL/GenBank/DDBJ whole genome shotgun (WGS) entry which is preliminary data.</text>
</comment>
<dbReference type="Pfam" id="PF01769">
    <property type="entry name" value="MgtE"/>
    <property type="match status" value="1"/>
</dbReference>
<dbReference type="GO" id="GO:0008324">
    <property type="term" value="F:monoatomic cation transmembrane transporter activity"/>
    <property type="evidence" value="ECO:0007669"/>
    <property type="project" value="InterPro"/>
</dbReference>
<keyword evidence="8" id="KW-0472">Membrane</keyword>
<feature type="domain" description="SLC41A/MgtE integral membrane" evidence="9">
    <location>
        <begin position="4"/>
        <end position="46"/>
    </location>
</feature>
<keyword evidence="11" id="KW-1185">Reference proteome</keyword>
<reference evidence="10" key="2">
    <citation type="submission" date="2020-11" db="EMBL/GenBank/DDBJ databases">
        <authorList>
            <person name="McCartney M.A."/>
            <person name="Auch B."/>
            <person name="Kono T."/>
            <person name="Mallez S."/>
            <person name="Becker A."/>
            <person name="Gohl D.M."/>
            <person name="Silverstein K.A.T."/>
            <person name="Koren S."/>
            <person name="Bechman K.B."/>
            <person name="Herman A."/>
            <person name="Abrahante J.E."/>
            <person name="Garbe J."/>
        </authorList>
    </citation>
    <scope>NUCLEOTIDE SEQUENCE</scope>
    <source>
        <strain evidence="10">Duluth1</strain>
        <tissue evidence="10">Whole animal</tissue>
    </source>
</reference>
<evidence type="ECO:0000256" key="7">
    <source>
        <dbReference type="ARBA" id="ARBA00023065"/>
    </source>
</evidence>
<comment type="subcellular location">
    <subcellularLocation>
        <location evidence="1">Membrane</location>
        <topology evidence="1">Multi-pass membrane protein</topology>
    </subcellularLocation>
</comment>
<keyword evidence="7" id="KW-0406">Ion transport</keyword>
<evidence type="ECO:0000256" key="8">
    <source>
        <dbReference type="ARBA" id="ARBA00023136"/>
    </source>
</evidence>
<proteinExistence type="inferred from homology"/>
<evidence type="ECO:0000256" key="2">
    <source>
        <dbReference type="ARBA" id="ARBA00009749"/>
    </source>
</evidence>
<name>A0A9D4GQZ7_DREPO</name>